<feature type="compositionally biased region" description="Acidic residues" evidence="1">
    <location>
        <begin position="33"/>
        <end position="47"/>
    </location>
</feature>
<dbReference type="AlphaFoldDB" id="A0ABD1CUH3"/>
<evidence type="ECO:0000313" key="2">
    <source>
        <dbReference type="EMBL" id="KAL1380080.1"/>
    </source>
</evidence>
<reference evidence="2 3" key="1">
    <citation type="submission" date="2024-05" db="EMBL/GenBank/DDBJ databases">
        <title>Culex pipiens pipiens assembly and annotation.</title>
        <authorList>
            <person name="Alout H."/>
            <person name="Durand T."/>
        </authorList>
    </citation>
    <scope>NUCLEOTIDE SEQUENCE [LARGE SCALE GENOMIC DNA]</scope>
    <source>
        <strain evidence="2">HA-2024</strain>
        <tissue evidence="2">Whole body</tissue>
    </source>
</reference>
<keyword evidence="3" id="KW-1185">Reference proteome</keyword>
<proteinExistence type="predicted"/>
<evidence type="ECO:0000313" key="3">
    <source>
        <dbReference type="Proteomes" id="UP001562425"/>
    </source>
</evidence>
<evidence type="ECO:0000256" key="1">
    <source>
        <dbReference type="SAM" id="MobiDB-lite"/>
    </source>
</evidence>
<gene>
    <name evidence="2" type="ORF">pipiens_014461</name>
</gene>
<dbReference type="Proteomes" id="UP001562425">
    <property type="component" value="Unassembled WGS sequence"/>
</dbReference>
<protein>
    <submittedName>
        <fullName evidence="2">Uncharacterized protein</fullName>
    </submittedName>
</protein>
<dbReference type="EMBL" id="JBEHCU010009325">
    <property type="protein sequence ID" value="KAL1380080.1"/>
    <property type="molecule type" value="Genomic_DNA"/>
</dbReference>
<organism evidence="2 3">
    <name type="scientific">Culex pipiens pipiens</name>
    <name type="common">Northern house mosquito</name>
    <dbReference type="NCBI Taxonomy" id="38569"/>
    <lineage>
        <taxon>Eukaryota</taxon>
        <taxon>Metazoa</taxon>
        <taxon>Ecdysozoa</taxon>
        <taxon>Arthropoda</taxon>
        <taxon>Hexapoda</taxon>
        <taxon>Insecta</taxon>
        <taxon>Pterygota</taxon>
        <taxon>Neoptera</taxon>
        <taxon>Endopterygota</taxon>
        <taxon>Diptera</taxon>
        <taxon>Nematocera</taxon>
        <taxon>Culicoidea</taxon>
        <taxon>Culicidae</taxon>
        <taxon>Culicinae</taxon>
        <taxon>Culicini</taxon>
        <taxon>Culex</taxon>
        <taxon>Culex</taxon>
    </lineage>
</organism>
<comment type="caution">
    <text evidence="2">The sequence shown here is derived from an EMBL/GenBank/DDBJ whole genome shotgun (WGS) entry which is preliminary data.</text>
</comment>
<sequence>MTRIPLTPVPTINRPSGGVIIREVVVVIEDVELTDDEEDEKQEEGETAVESRDDLSMPEYAMMGWKKESSMLEPPKE</sequence>
<feature type="region of interest" description="Disordered" evidence="1">
    <location>
        <begin position="33"/>
        <end position="59"/>
    </location>
</feature>
<name>A0ABD1CUH3_CULPP</name>
<accession>A0ABD1CUH3</accession>